<dbReference type="Gene3D" id="1.25.40.10">
    <property type="entry name" value="Tetratricopeptide repeat domain"/>
    <property type="match status" value="1"/>
</dbReference>
<gene>
    <name evidence="2" type="ORF">U0R22_003935</name>
</gene>
<dbReference type="Pfam" id="PF04326">
    <property type="entry name" value="SLFN_AlbA_2"/>
    <property type="match status" value="1"/>
</dbReference>
<sequence length="855" mass="95317">MKIDSIYQRRSVLSGMLTKGVVDASVLNAVVVNGRPISEEAILWDFKKELPVLGTSKITPAEKQKADAKFYEIVKDCVSFYNSYGGYLIAGIDDDGKIDGFSGSFDAPDINNRIFGATGTSIETAFRTVDFRFADKTTQIGILFIPKRSSGKNPAQFKKNAPDSEYGRKAFNQGDFYFRIRDTCSPARTPEDFEFLYGDREVTETAAFVPFLENNLPSRDPDLGELRGRDKEITSLWRWLSDQFSPVHILCGLGGLGKTSIAYTFAERVIFNSIPEFDRVVWLGAKAETYSGLKDKLIVSSRVDFDGIDKLLLEILGETGCPPQQIPDNPSRDQLMTLCSQHLSAYRYLLFIDNVDTLADEDQQLAFHLITQLSSMSRAKAIITARRNLGASVSIYTEIEGLKDGDFGLFVSDKARLLRIREPTSHELLDLQAASGGSPLFTLSLMRLVSLGDSYKAAVRNWKGSDGEAVRAAAFRQEIARLKAHEGRVLLALSYLDLASVTELSSVLGLSRFEVQVALEGLQAFSMTTIETSLPGGAVFKLPLALILVSALLEERVSGWQHIRNECQRLFELRENKVPFVGQAITRAVALLRGGEIDDARNVAAEALKALPDSPDLQCLLGRCLVEAGDPGAEDAYQRAAELGCEKRDLFEGLLAVRERSKDWRGIVTICNNAEEKLQSSRYCVTRNRAQINIGDEFARAGRYAEASGIYATSLEDIRLALQKYTYPPDRAVIWRLNEILVTRWLGAVRMDIEQQPDGSRRLFGVYHKAVLTYKYWNETTLQSALDALGNWLSRISARKEVSDTTKEHLMTAHLRLDQMRKVVEKKSTSLDFKNRFAKNSANLLEIIERLGGTT</sequence>
<dbReference type="Gene3D" id="3.40.50.300">
    <property type="entry name" value="P-loop containing nucleotide triphosphate hydrolases"/>
    <property type="match status" value="1"/>
</dbReference>
<dbReference type="PANTHER" id="PTHR47691:SF3">
    <property type="entry name" value="HTH-TYPE TRANSCRIPTIONAL REGULATOR RV0890C-RELATED"/>
    <property type="match status" value="1"/>
</dbReference>
<evidence type="ECO:0000259" key="1">
    <source>
        <dbReference type="Pfam" id="PF04326"/>
    </source>
</evidence>
<dbReference type="EMBL" id="CP139858">
    <property type="protein sequence ID" value="WQB99742.1"/>
    <property type="molecule type" value="Genomic_DNA"/>
</dbReference>
<dbReference type="Proteomes" id="UP001322481">
    <property type="component" value="Chromosome"/>
</dbReference>
<reference evidence="2 3" key="1">
    <citation type="submission" date="2023-11" db="EMBL/GenBank/DDBJ databases">
        <authorList>
            <person name="Panchal A.K."/>
            <person name="Meaney J.S."/>
            <person name="Karas B.J."/>
            <person name="diCenzo G.C."/>
        </authorList>
    </citation>
    <scope>NUCLEOTIDE SEQUENCE [LARGE SCALE GENOMIC DNA]</scope>
    <source>
        <strain evidence="2 3">NZP2235</strain>
    </source>
</reference>
<dbReference type="SUPFAM" id="SSF52540">
    <property type="entry name" value="P-loop containing nucleoside triphosphate hydrolases"/>
    <property type="match status" value="1"/>
</dbReference>
<feature type="domain" description="Schlafen AlbA-2" evidence="1">
    <location>
        <begin position="65"/>
        <end position="187"/>
    </location>
</feature>
<dbReference type="InterPro" id="IPR038461">
    <property type="entry name" value="Schlafen_AlbA_2_dom_sf"/>
</dbReference>
<organism evidence="2 3">
    <name type="scientific">Mesorhizobium huakuii</name>
    <dbReference type="NCBI Taxonomy" id="28104"/>
    <lineage>
        <taxon>Bacteria</taxon>
        <taxon>Pseudomonadati</taxon>
        <taxon>Pseudomonadota</taxon>
        <taxon>Alphaproteobacteria</taxon>
        <taxon>Hyphomicrobiales</taxon>
        <taxon>Phyllobacteriaceae</taxon>
        <taxon>Mesorhizobium</taxon>
    </lineage>
</organism>
<dbReference type="RefSeq" id="WP_322414511.1">
    <property type="nucleotide sequence ID" value="NZ_CP139858.1"/>
</dbReference>
<evidence type="ECO:0000313" key="3">
    <source>
        <dbReference type="Proteomes" id="UP001322481"/>
    </source>
</evidence>
<proteinExistence type="predicted"/>
<name>A0ABZ0VQJ0_9HYPH</name>
<protein>
    <submittedName>
        <fullName evidence="2">DNA binding domain-containing protein</fullName>
    </submittedName>
</protein>
<dbReference type="PANTHER" id="PTHR47691">
    <property type="entry name" value="REGULATOR-RELATED"/>
    <property type="match status" value="1"/>
</dbReference>
<dbReference type="Gene3D" id="3.30.950.30">
    <property type="entry name" value="Schlafen, AAA domain"/>
    <property type="match status" value="1"/>
</dbReference>
<accession>A0ABZ0VQJ0</accession>
<evidence type="ECO:0000313" key="2">
    <source>
        <dbReference type="EMBL" id="WQB99742.1"/>
    </source>
</evidence>
<dbReference type="InterPro" id="IPR007421">
    <property type="entry name" value="Schlafen_AlbA_2_dom"/>
</dbReference>
<dbReference type="SUPFAM" id="SSF48452">
    <property type="entry name" value="TPR-like"/>
    <property type="match status" value="1"/>
</dbReference>
<dbReference type="InterPro" id="IPR027417">
    <property type="entry name" value="P-loop_NTPase"/>
</dbReference>
<keyword evidence="3" id="KW-1185">Reference proteome</keyword>
<dbReference type="InterPro" id="IPR011990">
    <property type="entry name" value="TPR-like_helical_dom_sf"/>
</dbReference>